<dbReference type="PANTHER" id="PTHR48182">
    <property type="entry name" value="PROTEIN SERAC1"/>
    <property type="match status" value="1"/>
</dbReference>
<keyword evidence="5" id="KW-0256">Endoplasmic reticulum</keyword>
<feature type="region of interest" description="Disordered" evidence="8">
    <location>
        <begin position="1"/>
        <end position="20"/>
    </location>
</feature>
<evidence type="ECO:0000256" key="8">
    <source>
        <dbReference type="SAM" id="MobiDB-lite"/>
    </source>
</evidence>
<dbReference type="InterPro" id="IPR007751">
    <property type="entry name" value="DUF676_lipase-like"/>
</dbReference>
<dbReference type="SUPFAM" id="SSF53474">
    <property type="entry name" value="alpha/beta-Hydrolases"/>
    <property type="match status" value="1"/>
</dbReference>
<reference evidence="10 11" key="1">
    <citation type="submission" date="2016-10" db="EMBL/GenBank/DDBJ databases">
        <title>The genome sequence of Colletotrichum fioriniae PJ7.</title>
        <authorList>
            <person name="Baroncelli R."/>
        </authorList>
    </citation>
    <scope>NUCLEOTIDE SEQUENCE [LARGE SCALE GENOMIC DNA]</scope>
    <source>
        <strain evidence="10">Col 31</strain>
    </source>
</reference>
<evidence type="ECO:0000256" key="1">
    <source>
        <dbReference type="ARBA" id="ARBA00004173"/>
    </source>
</evidence>
<proteinExistence type="inferred from homology"/>
<evidence type="ECO:0000256" key="5">
    <source>
        <dbReference type="ARBA" id="ARBA00022824"/>
    </source>
</evidence>
<evidence type="ECO:0000256" key="6">
    <source>
        <dbReference type="ARBA" id="ARBA00023128"/>
    </source>
</evidence>
<organism evidence="10 11">
    <name type="scientific">Colletotrichum melonis</name>
    <dbReference type="NCBI Taxonomy" id="1209925"/>
    <lineage>
        <taxon>Eukaryota</taxon>
        <taxon>Fungi</taxon>
        <taxon>Dikarya</taxon>
        <taxon>Ascomycota</taxon>
        <taxon>Pezizomycotina</taxon>
        <taxon>Sordariomycetes</taxon>
        <taxon>Hypocreomycetidae</taxon>
        <taxon>Glomerellales</taxon>
        <taxon>Glomerellaceae</taxon>
        <taxon>Colletotrichum</taxon>
        <taxon>Colletotrichum acutatum species complex</taxon>
    </lineage>
</organism>
<keyword evidence="7" id="KW-0472">Membrane</keyword>
<sequence length="253" mass="28289">MAGNDMDRPSSRPIPEDEWLRPPARTLGLRQLYPNPTPDAAEIRTRRLRLDVVAVHGLGGDSYSTFTRDDCLWIRDMLPICARFQDARIMTFGYDARAFLHPFARSTTGRTFTFAEELLGSLADRRTEPEEMNRPIIFIGYSLGGIVIKGALRHAHALPTQYGNILDSTQALVFFGTPHQGSEAAAWASFLGSVGRAVGVRTTEVVEELKRWSFPLVELTTTFAELAPRFAITTFFEKKKTNGMLVSHTLLNT</sequence>
<comment type="similarity">
    <text evidence="4">Belongs to the putative lipase ROG1 family.</text>
</comment>
<dbReference type="InterPro" id="IPR052374">
    <property type="entry name" value="SERAC1"/>
</dbReference>
<dbReference type="Pfam" id="PF05057">
    <property type="entry name" value="DUF676"/>
    <property type="match status" value="1"/>
</dbReference>
<dbReference type="GO" id="GO:0016020">
    <property type="term" value="C:membrane"/>
    <property type="evidence" value="ECO:0007669"/>
    <property type="project" value="UniProtKB-SubCell"/>
</dbReference>
<dbReference type="AlphaFoldDB" id="A0AAI9UD28"/>
<dbReference type="EMBL" id="MLGG01000023">
    <property type="protein sequence ID" value="KAK1456142.1"/>
    <property type="molecule type" value="Genomic_DNA"/>
</dbReference>
<dbReference type="GO" id="GO:0005739">
    <property type="term" value="C:mitochondrion"/>
    <property type="evidence" value="ECO:0007669"/>
    <property type="project" value="UniProtKB-SubCell"/>
</dbReference>
<comment type="subcellular location">
    <subcellularLocation>
        <location evidence="2">Endoplasmic reticulum</location>
    </subcellularLocation>
    <subcellularLocation>
        <location evidence="3">Membrane</location>
    </subcellularLocation>
    <subcellularLocation>
        <location evidence="1">Mitochondrion</location>
    </subcellularLocation>
</comment>
<evidence type="ECO:0000259" key="9">
    <source>
        <dbReference type="Pfam" id="PF05057"/>
    </source>
</evidence>
<evidence type="ECO:0000256" key="2">
    <source>
        <dbReference type="ARBA" id="ARBA00004240"/>
    </source>
</evidence>
<accession>A0AAI9UD28</accession>
<name>A0AAI9UD28_9PEZI</name>
<dbReference type="PANTHER" id="PTHR48182:SF2">
    <property type="entry name" value="PROTEIN SERAC1"/>
    <property type="match status" value="1"/>
</dbReference>
<evidence type="ECO:0000313" key="11">
    <source>
        <dbReference type="Proteomes" id="UP001239795"/>
    </source>
</evidence>
<evidence type="ECO:0000313" key="10">
    <source>
        <dbReference type="EMBL" id="KAK1456142.1"/>
    </source>
</evidence>
<protein>
    <recommendedName>
        <fullName evidence="9">DUF676 domain-containing protein</fullName>
    </recommendedName>
</protein>
<keyword evidence="11" id="KW-1185">Reference proteome</keyword>
<dbReference type="Proteomes" id="UP001239795">
    <property type="component" value="Unassembled WGS sequence"/>
</dbReference>
<dbReference type="Gene3D" id="3.40.50.1820">
    <property type="entry name" value="alpha/beta hydrolase"/>
    <property type="match status" value="1"/>
</dbReference>
<evidence type="ECO:0000256" key="4">
    <source>
        <dbReference type="ARBA" id="ARBA00007920"/>
    </source>
</evidence>
<comment type="caution">
    <text evidence="10">The sequence shown here is derived from an EMBL/GenBank/DDBJ whole genome shotgun (WGS) entry which is preliminary data.</text>
</comment>
<evidence type="ECO:0000256" key="3">
    <source>
        <dbReference type="ARBA" id="ARBA00004370"/>
    </source>
</evidence>
<evidence type="ECO:0000256" key="7">
    <source>
        <dbReference type="ARBA" id="ARBA00023136"/>
    </source>
</evidence>
<gene>
    <name evidence="10" type="ORF">CMEL01_16554</name>
</gene>
<feature type="domain" description="DUF676" evidence="9">
    <location>
        <begin position="52"/>
        <end position="184"/>
    </location>
</feature>
<dbReference type="InterPro" id="IPR029058">
    <property type="entry name" value="AB_hydrolase_fold"/>
</dbReference>
<keyword evidence="6" id="KW-0496">Mitochondrion</keyword>
<dbReference type="GO" id="GO:0005783">
    <property type="term" value="C:endoplasmic reticulum"/>
    <property type="evidence" value="ECO:0007669"/>
    <property type="project" value="UniProtKB-SubCell"/>
</dbReference>